<dbReference type="Proteomes" id="UP001152523">
    <property type="component" value="Unassembled WGS sequence"/>
</dbReference>
<gene>
    <name evidence="9" type="ORF">CEPIT_LOCUS25754</name>
</gene>
<accession>A0AAV0ELP1</accession>
<dbReference type="GO" id="GO:0008270">
    <property type="term" value="F:zinc ion binding"/>
    <property type="evidence" value="ECO:0007669"/>
    <property type="project" value="UniProtKB-KW"/>
</dbReference>
<feature type="domain" description="Integrase catalytic" evidence="8">
    <location>
        <begin position="480"/>
        <end position="654"/>
    </location>
</feature>
<protein>
    <recommendedName>
        <fullName evidence="11">Retrovirus-related Pol polyprotein from transposon TNT 1-94</fullName>
    </recommendedName>
</protein>
<keyword evidence="5" id="KW-0862">Zinc</keyword>
<keyword evidence="10" id="KW-1185">Reference proteome</keyword>
<evidence type="ECO:0000256" key="4">
    <source>
        <dbReference type="ARBA" id="ARBA00022801"/>
    </source>
</evidence>
<dbReference type="Pfam" id="PF00665">
    <property type="entry name" value="rve"/>
    <property type="match status" value="1"/>
</dbReference>
<dbReference type="Pfam" id="PF22936">
    <property type="entry name" value="Pol_BBD"/>
    <property type="match status" value="1"/>
</dbReference>
<dbReference type="InterPro" id="IPR001878">
    <property type="entry name" value="Znf_CCHC"/>
</dbReference>
<proteinExistence type="predicted"/>
<dbReference type="InterPro" id="IPR039537">
    <property type="entry name" value="Retrotran_Ty1/copia-like"/>
</dbReference>
<feature type="region of interest" description="Disordered" evidence="6">
    <location>
        <begin position="185"/>
        <end position="234"/>
    </location>
</feature>
<dbReference type="Pfam" id="PF07727">
    <property type="entry name" value="RVT_2"/>
    <property type="match status" value="1"/>
</dbReference>
<dbReference type="EMBL" id="CAMAPF010000933">
    <property type="protein sequence ID" value="CAH9124133.1"/>
    <property type="molecule type" value="Genomic_DNA"/>
</dbReference>
<dbReference type="SUPFAM" id="SSF57756">
    <property type="entry name" value="Retrovirus zinc finger-like domains"/>
    <property type="match status" value="1"/>
</dbReference>
<dbReference type="Pfam" id="PF00098">
    <property type="entry name" value="zf-CCHC"/>
    <property type="match status" value="1"/>
</dbReference>
<comment type="caution">
    <text evidence="9">The sequence shown here is derived from an EMBL/GenBank/DDBJ whole genome shotgun (WGS) entry which is preliminary data.</text>
</comment>
<dbReference type="InterPro" id="IPR057670">
    <property type="entry name" value="SH3_retrovirus"/>
</dbReference>
<evidence type="ECO:0000313" key="9">
    <source>
        <dbReference type="EMBL" id="CAH9124133.1"/>
    </source>
</evidence>
<sequence>MSSFNQYGMAPFNGKTDFSIWKQKIKCILVQQKSYRAISQTYLTSDTEEKKAEMNESACSIIYLNLSDCVLRKVGILESAKSLWDKLEELYTETSLPSRMFLLEKFFKFRLDMSKDIEENLDVFTKLISDIKLSGDKHIDDYTPIALLNAIPDSYSDVKSAIKYGRDNITLDIVVNGLKSKELDLKQSRGSKNSGEVMHVRGRPQNRSHNQKYASNGESSFRKNSANRKGRSKSRSKARKCYNCHEFGHFIKDCPKPKKNQHNEHANVAFGEEKLGDIFMVNNLCDHACVNSVLSNSLCESDWLVDSGCTFHMTPFENLFSNYKKIENGYVSMANEKKCNVLGTGDVCLRFSSGSVFTLKDVRHVPDLRYNLLSCASLENEGFEGKWGKGVMKIMKGSLVIFTAEKKNNLYVCQAEPVPDYVYSVIGDKSILWHNRLGHMSNKGLDILHKNGHFGSDKLSPIEFCESCVLGKQHRVSFPISTFPNQSKCVDILEYLHADVWGPSSVPTQGGNQYFLSIIDDYSRKVWVLLMKQKSEVFEKFKNWKIMIENQTGKKIKALRTDNGLEFCNKQMNDLCATWGIKRHKSVPYTPQQNGVAERMNRSLLERVRAMLATSGLSKKFWGETLNTAAYLINRSPSVPLGGKCPESVFTGKKLDLTNLRVFGCAGYVHQKIDKLEPRSKKCVFLGYPEGVKGYRLWDRSEPGFKVVISRDVIFNENEFPCLTLPVHVPHNDAPNEVEQVPVKFQSEFSAKNDLHENVLENQGESTSNEVEHDIHDENDFSENDDLHDYQLARDRDRRVIRKPERYRDCNLINCDISEFAFNIFESLECNEPRTFKEALKSKYSKEWISAMNSEMESLKINQTWKLVSRPANCSLVDCKWLFKVKQESENVRFKARLVAKGFTQKEGIDYAEIFAPVVKFTTIRIILALVAHFNWELKQMDVTTAFLHGDLDKNIYMHQPEGFVDPKLPDHVCLLKKALYGLKQSPRQWNIKFDKCMQSLKFSKSSADHCLYYKNIDSAPIFLLLYVDDMLIVSPCLKSIEHVQKSLCENFDMKDLGDARKILGISIIRDRKKSTLVLNQRSYIHKVLSKFSMSDAKSVNVPLASHFVLSKDQSPKTETEMNEMKNVPYSNAIGSVMYLMVSTRPDIAYAVSCLSRYMSNPGMPHWNALKWLLRYLKYSMDVGLTFSKCSEGVKLIGYVDSNYANDRDNRKSTTSYVFTLCGSCVSWKSQLQPIVALSTTESEYVAATEAFKEAIWLRGLLHEINFLGKNVIIFSDSQSAIQLCKNPVFHDRTKHIDVRFHYIRDIVEKGIIKLEKIPSEFNPADMGTKCLPVEKFVSCQKILNFDFG</sequence>
<keyword evidence="5" id="KW-0863">Zinc-finger</keyword>
<dbReference type="InterPro" id="IPR036397">
    <property type="entry name" value="RNaseH_sf"/>
</dbReference>
<keyword evidence="3" id="KW-0064">Aspartyl protease</keyword>
<dbReference type="SMART" id="SM00343">
    <property type="entry name" value="ZnF_C2HC"/>
    <property type="match status" value="1"/>
</dbReference>
<dbReference type="InterPro" id="IPR013103">
    <property type="entry name" value="RVT_2"/>
</dbReference>
<dbReference type="InterPro" id="IPR054722">
    <property type="entry name" value="PolX-like_BBD"/>
</dbReference>
<dbReference type="PROSITE" id="PS50994">
    <property type="entry name" value="INTEGRASE"/>
    <property type="match status" value="1"/>
</dbReference>
<dbReference type="InterPro" id="IPR025724">
    <property type="entry name" value="GAG-pre-integrase_dom"/>
</dbReference>
<dbReference type="Gene3D" id="4.10.60.10">
    <property type="entry name" value="Zinc finger, CCHC-type"/>
    <property type="match status" value="1"/>
</dbReference>
<dbReference type="SUPFAM" id="SSF53098">
    <property type="entry name" value="Ribonuclease H-like"/>
    <property type="match status" value="1"/>
</dbReference>
<evidence type="ECO:0000256" key="5">
    <source>
        <dbReference type="PROSITE-ProRule" id="PRU00047"/>
    </source>
</evidence>
<evidence type="ECO:0000256" key="1">
    <source>
        <dbReference type="ARBA" id="ARBA00022670"/>
    </source>
</evidence>
<organism evidence="9 10">
    <name type="scientific">Cuscuta epithymum</name>
    <dbReference type="NCBI Taxonomy" id="186058"/>
    <lineage>
        <taxon>Eukaryota</taxon>
        <taxon>Viridiplantae</taxon>
        <taxon>Streptophyta</taxon>
        <taxon>Embryophyta</taxon>
        <taxon>Tracheophyta</taxon>
        <taxon>Spermatophyta</taxon>
        <taxon>Magnoliopsida</taxon>
        <taxon>eudicotyledons</taxon>
        <taxon>Gunneridae</taxon>
        <taxon>Pentapetalae</taxon>
        <taxon>asterids</taxon>
        <taxon>lamiids</taxon>
        <taxon>Solanales</taxon>
        <taxon>Convolvulaceae</taxon>
        <taxon>Cuscuteae</taxon>
        <taxon>Cuscuta</taxon>
        <taxon>Cuscuta subgen. Cuscuta</taxon>
    </lineage>
</organism>
<reference evidence="9" key="1">
    <citation type="submission" date="2022-07" db="EMBL/GenBank/DDBJ databases">
        <authorList>
            <person name="Macas J."/>
            <person name="Novak P."/>
            <person name="Neumann P."/>
        </authorList>
    </citation>
    <scope>NUCLEOTIDE SEQUENCE</scope>
</reference>
<dbReference type="InterPro" id="IPR036875">
    <property type="entry name" value="Znf_CCHC_sf"/>
</dbReference>
<feature type="compositionally biased region" description="Basic residues" evidence="6">
    <location>
        <begin position="200"/>
        <end position="210"/>
    </location>
</feature>
<evidence type="ECO:0000259" key="7">
    <source>
        <dbReference type="PROSITE" id="PS50158"/>
    </source>
</evidence>
<keyword evidence="4" id="KW-0378">Hydrolase</keyword>
<evidence type="ECO:0000256" key="2">
    <source>
        <dbReference type="ARBA" id="ARBA00022723"/>
    </source>
</evidence>
<evidence type="ECO:0000256" key="3">
    <source>
        <dbReference type="ARBA" id="ARBA00022750"/>
    </source>
</evidence>
<dbReference type="PANTHER" id="PTHR42648">
    <property type="entry name" value="TRANSPOSASE, PUTATIVE-RELATED"/>
    <property type="match status" value="1"/>
</dbReference>
<dbReference type="InterPro" id="IPR001584">
    <property type="entry name" value="Integrase_cat-core"/>
</dbReference>
<dbReference type="InterPro" id="IPR012337">
    <property type="entry name" value="RNaseH-like_sf"/>
</dbReference>
<name>A0AAV0ELP1_9ASTE</name>
<dbReference type="Pfam" id="PF14223">
    <property type="entry name" value="Retrotran_gag_2"/>
    <property type="match status" value="1"/>
</dbReference>
<dbReference type="GO" id="GO:0015074">
    <property type="term" value="P:DNA integration"/>
    <property type="evidence" value="ECO:0007669"/>
    <property type="project" value="InterPro"/>
</dbReference>
<evidence type="ECO:0000256" key="6">
    <source>
        <dbReference type="SAM" id="MobiDB-lite"/>
    </source>
</evidence>
<feature type="domain" description="CCHC-type" evidence="7">
    <location>
        <begin position="239"/>
        <end position="256"/>
    </location>
</feature>
<dbReference type="Pfam" id="PF25597">
    <property type="entry name" value="SH3_retrovirus"/>
    <property type="match status" value="1"/>
</dbReference>
<evidence type="ECO:0008006" key="11">
    <source>
        <dbReference type="Google" id="ProtNLM"/>
    </source>
</evidence>
<dbReference type="GO" id="GO:0006508">
    <property type="term" value="P:proteolysis"/>
    <property type="evidence" value="ECO:0007669"/>
    <property type="project" value="UniProtKB-KW"/>
</dbReference>
<dbReference type="PROSITE" id="PS50158">
    <property type="entry name" value="ZF_CCHC"/>
    <property type="match status" value="1"/>
</dbReference>
<feature type="compositionally biased region" description="Basic residues" evidence="6">
    <location>
        <begin position="225"/>
        <end position="234"/>
    </location>
</feature>
<dbReference type="SUPFAM" id="SSF56672">
    <property type="entry name" value="DNA/RNA polymerases"/>
    <property type="match status" value="1"/>
</dbReference>
<evidence type="ECO:0000313" key="10">
    <source>
        <dbReference type="Proteomes" id="UP001152523"/>
    </source>
</evidence>
<keyword evidence="1" id="KW-0645">Protease</keyword>
<dbReference type="PANTHER" id="PTHR42648:SF28">
    <property type="entry name" value="TRANSPOSON-ENCODED PROTEIN WITH RIBONUCLEASE H-LIKE AND RETROVIRUS ZINC FINGER-LIKE DOMAINS"/>
    <property type="match status" value="1"/>
</dbReference>
<dbReference type="Gene3D" id="3.30.420.10">
    <property type="entry name" value="Ribonuclease H-like superfamily/Ribonuclease H"/>
    <property type="match status" value="1"/>
</dbReference>
<dbReference type="InterPro" id="IPR043502">
    <property type="entry name" value="DNA/RNA_pol_sf"/>
</dbReference>
<dbReference type="Pfam" id="PF13976">
    <property type="entry name" value="gag_pre-integrs"/>
    <property type="match status" value="1"/>
</dbReference>
<keyword evidence="2" id="KW-0479">Metal-binding</keyword>
<dbReference type="CDD" id="cd09272">
    <property type="entry name" value="RNase_HI_RT_Ty1"/>
    <property type="match status" value="1"/>
</dbReference>
<dbReference type="GO" id="GO:0003676">
    <property type="term" value="F:nucleic acid binding"/>
    <property type="evidence" value="ECO:0007669"/>
    <property type="project" value="InterPro"/>
</dbReference>
<dbReference type="GO" id="GO:0004190">
    <property type="term" value="F:aspartic-type endopeptidase activity"/>
    <property type="evidence" value="ECO:0007669"/>
    <property type="project" value="UniProtKB-KW"/>
</dbReference>
<evidence type="ECO:0000259" key="8">
    <source>
        <dbReference type="PROSITE" id="PS50994"/>
    </source>
</evidence>